<dbReference type="InterPro" id="IPR026265">
    <property type="entry name" value="LptC"/>
</dbReference>
<dbReference type="GO" id="GO:0015221">
    <property type="term" value="F:lipopolysaccharide transmembrane transporter activity"/>
    <property type="evidence" value="ECO:0007669"/>
    <property type="project" value="InterPro"/>
</dbReference>
<reference evidence="1" key="1">
    <citation type="submission" date="2018-05" db="EMBL/GenBank/DDBJ databases">
        <authorList>
            <person name="Lanie J.A."/>
            <person name="Ng W.-L."/>
            <person name="Kazmierczak K.M."/>
            <person name="Andrzejewski T.M."/>
            <person name="Davidsen T.M."/>
            <person name="Wayne K.J."/>
            <person name="Tettelin H."/>
            <person name="Glass J.I."/>
            <person name="Rusch D."/>
            <person name="Podicherti R."/>
            <person name="Tsui H.-C.T."/>
            <person name="Winkler M.E."/>
        </authorList>
    </citation>
    <scope>NUCLEOTIDE SEQUENCE</scope>
</reference>
<organism evidence="1">
    <name type="scientific">marine metagenome</name>
    <dbReference type="NCBI Taxonomy" id="408172"/>
    <lineage>
        <taxon>unclassified sequences</taxon>
        <taxon>metagenomes</taxon>
        <taxon>ecological metagenomes</taxon>
    </lineage>
</organism>
<dbReference type="PROSITE" id="PS51257">
    <property type="entry name" value="PROKAR_LIPOPROTEIN"/>
    <property type="match status" value="1"/>
</dbReference>
<protein>
    <recommendedName>
        <fullName evidence="2">LPS export ABC transporter periplasmic protein LptC</fullName>
    </recommendedName>
</protein>
<dbReference type="Pfam" id="PF06835">
    <property type="entry name" value="LptC"/>
    <property type="match status" value="1"/>
</dbReference>
<dbReference type="Gene3D" id="2.60.450.10">
    <property type="entry name" value="Lipopolysaccharide (LPS) transport protein A like domain"/>
    <property type="match status" value="1"/>
</dbReference>
<dbReference type="NCBIfam" id="TIGR04409">
    <property type="entry name" value="LptC_YrbK"/>
    <property type="match status" value="1"/>
</dbReference>
<dbReference type="InterPro" id="IPR010664">
    <property type="entry name" value="LipoPS_assembly_LptC-rel"/>
</dbReference>
<dbReference type="AlphaFoldDB" id="A0A381NKT8"/>
<proteinExistence type="predicted"/>
<evidence type="ECO:0000313" key="1">
    <source>
        <dbReference type="EMBL" id="SUZ54143.1"/>
    </source>
</evidence>
<evidence type="ECO:0008006" key="2">
    <source>
        <dbReference type="Google" id="ProtNLM"/>
    </source>
</evidence>
<sequence length="174" mass="19481">MKYILPFLYLLILGCGRQEAVPQGSIAGGPDQESWGVTIILTDKGIMRAKIKSGHLEKYNEREFVLLDNSVMVDFFDDRESHTSQLTSLRAEVNQSSNDMKAMGHVVAVSDSGISLYTDTLIWNSRGEKMTTDDPIMLTTEQKDTLYGIGFESDSDLKNWKILKPSGVTNRNEL</sequence>
<accession>A0A381NKT8</accession>
<dbReference type="GO" id="GO:0005886">
    <property type="term" value="C:plasma membrane"/>
    <property type="evidence" value="ECO:0007669"/>
    <property type="project" value="InterPro"/>
</dbReference>
<name>A0A381NKT8_9ZZZZ</name>
<gene>
    <name evidence="1" type="ORF">METZ01_LOCUS6997</name>
</gene>
<dbReference type="EMBL" id="UINC01000370">
    <property type="protein sequence ID" value="SUZ54143.1"/>
    <property type="molecule type" value="Genomic_DNA"/>
</dbReference>